<evidence type="ECO:0000256" key="10">
    <source>
        <dbReference type="ARBA" id="ARBA00037946"/>
    </source>
</evidence>
<evidence type="ECO:0000256" key="1">
    <source>
        <dbReference type="ARBA" id="ARBA00004141"/>
    </source>
</evidence>
<dbReference type="InterPro" id="IPR004117">
    <property type="entry name" value="7tm6_olfct_rcpt"/>
</dbReference>
<evidence type="ECO:0000313" key="14">
    <source>
        <dbReference type="Proteomes" id="UP000410492"/>
    </source>
</evidence>
<feature type="transmembrane region" description="Helical" evidence="12">
    <location>
        <begin position="225"/>
        <end position="244"/>
    </location>
</feature>
<dbReference type="Pfam" id="PF02949">
    <property type="entry name" value="7tm_6"/>
    <property type="match status" value="1"/>
</dbReference>
<dbReference type="EMBL" id="CAACVG010011520">
    <property type="protein sequence ID" value="VEN58272.1"/>
    <property type="molecule type" value="Genomic_DNA"/>
</dbReference>
<evidence type="ECO:0000256" key="12">
    <source>
        <dbReference type="SAM" id="Phobius"/>
    </source>
</evidence>
<feature type="transmembrane region" description="Helical" evidence="12">
    <location>
        <begin position="20"/>
        <end position="46"/>
    </location>
</feature>
<keyword evidence="4" id="KW-0552">Olfaction</keyword>
<comment type="similarity">
    <text evidence="10">Belongs to the insect chemoreceptor superfamily. Heteromeric odorant receptor channel (TC 1.A.69) family. Or2a subfamily.</text>
</comment>
<evidence type="ECO:0000313" key="13">
    <source>
        <dbReference type="EMBL" id="VEN58272.1"/>
    </source>
</evidence>
<evidence type="ECO:0000256" key="9">
    <source>
        <dbReference type="ARBA" id="ARBA00037764"/>
    </source>
</evidence>
<evidence type="ECO:0000256" key="3">
    <source>
        <dbReference type="ARBA" id="ARBA00022692"/>
    </source>
</evidence>
<comment type="function">
    <text evidence="9">Odorant receptor which mediates acceptance or avoidance behavior, depending on its substrates. The odorant receptor repertoire encodes a large collection of odor stimuli that vary widely in identity, intensity, and duration. May form a complex with Orco to form odorant-sensing units, providing sensitive and prolonged odorant signaling and calcium permeability.</text>
</comment>
<keyword evidence="3 12" id="KW-0812">Transmembrane</keyword>
<dbReference type="GO" id="GO:0007165">
    <property type="term" value="P:signal transduction"/>
    <property type="evidence" value="ECO:0007669"/>
    <property type="project" value="UniProtKB-KW"/>
</dbReference>
<name>A0A653DDH8_CALMS</name>
<keyword evidence="7" id="KW-0675">Receptor</keyword>
<dbReference type="AlphaFoldDB" id="A0A653DDH8"/>
<gene>
    <name evidence="13" type="ORF">CALMAC_LOCUS16670</name>
</gene>
<keyword evidence="6 12" id="KW-0472">Membrane</keyword>
<dbReference type="GO" id="GO:0005886">
    <property type="term" value="C:plasma membrane"/>
    <property type="evidence" value="ECO:0007669"/>
    <property type="project" value="TreeGrafter"/>
</dbReference>
<keyword evidence="14" id="KW-1185">Reference proteome</keyword>
<keyword evidence="8" id="KW-0807">Transducer</keyword>
<comment type="subcellular location">
    <subcellularLocation>
        <location evidence="1">Membrane</location>
        <topology evidence="1">Multi-pass membrane protein</topology>
    </subcellularLocation>
</comment>
<dbReference type="Proteomes" id="UP000410492">
    <property type="component" value="Unassembled WGS sequence"/>
</dbReference>
<evidence type="ECO:0000256" key="4">
    <source>
        <dbReference type="ARBA" id="ARBA00022725"/>
    </source>
</evidence>
<protein>
    <recommendedName>
        <fullName evidence="15">Odorant receptor</fullName>
    </recommendedName>
</protein>
<accession>A0A653DDH8</accession>
<dbReference type="PANTHER" id="PTHR21137">
    <property type="entry name" value="ODORANT RECEPTOR"/>
    <property type="match status" value="1"/>
</dbReference>
<dbReference type="PANTHER" id="PTHR21137:SF37">
    <property type="entry name" value="ODORANT RECEPTOR 46A, ISOFORM B-RELATED"/>
    <property type="match status" value="1"/>
</dbReference>
<proteinExistence type="inferred from homology"/>
<keyword evidence="5 12" id="KW-1133">Transmembrane helix</keyword>
<keyword evidence="2" id="KW-0716">Sensory transduction</keyword>
<reference evidence="13 14" key="1">
    <citation type="submission" date="2019-01" db="EMBL/GenBank/DDBJ databases">
        <authorList>
            <person name="Sayadi A."/>
        </authorList>
    </citation>
    <scope>NUCLEOTIDE SEQUENCE [LARGE SCALE GENOMIC DNA]</scope>
</reference>
<evidence type="ECO:0000256" key="6">
    <source>
        <dbReference type="ARBA" id="ARBA00023136"/>
    </source>
</evidence>
<evidence type="ECO:0000256" key="8">
    <source>
        <dbReference type="ARBA" id="ARBA00023224"/>
    </source>
</evidence>
<evidence type="ECO:0000256" key="11">
    <source>
        <dbReference type="ARBA" id="ARBA00038679"/>
    </source>
</evidence>
<dbReference type="GO" id="GO:0004984">
    <property type="term" value="F:olfactory receptor activity"/>
    <property type="evidence" value="ECO:0007669"/>
    <property type="project" value="InterPro"/>
</dbReference>
<evidence type="ECO:0000256" key="2">
    <source>
        <dbReference type="ARBA" id="ARBA00022606"/>
    </source>
</evidence>
<feature type="transmembrane region" description="Helical" evidence="12">
    <location>
        <begin position="78"/>
        <end position="96"/>
    </location>
</feature>
<feature type="transmembrane region" description="Helical" evidence="12">
    <location>
        <begin position="191"/>
        <end position="213"/>
    </location>
</feature>
<feature type="transmembrane region" description="Helical" evidence="12">
    <location>
        <begin position="286"/>
        <end position="304"/>
    </location>
</feature>
<evidence type="ECO:0000256" key="5">
    <source>
        <dbReference type="ARBA" id="ARBA00022989"/>
    </source>
</evidence>
<sequence>MYVYDERKTLLSLQDINQVVYIYITVAMNCMMTAITYCNLDIIYLIQTMKSSKYRPKSPAQDAFVRGWKRVAVRLQNFYILGNGFLLVAVIVLALYKGERTLFVAHVPSFLNWKVYLAPHVFFCSQILMSVYTCQMTANYASILTTFLIELLIQTYLLKEDLVEMSDIAEFKECLQWHQLLLLLRKKIQRFCSIGMTVVFLLGVIIMCTTMSLLTQGETADVAFLFPYVSVLVLIILGACWCGSEVMSQSDGISFCIYSSQWTDSDVSYMKLIKMQLLFAKDPMKIYLGGGVTTMSLPLFVTIMKTTYTVFTLLQGFQDSI</sequence>
<organism evidence="13 14">
    <name type="scientific">Callosobruchus maculatus</name>
    <name type="common">Southern cowpea weevil</name>
    <name type="synonym">Pulse bruchid</name>
    <dbReference type="NCBI Taxonomy" id="64391"/>
    <lineage>
        <taxon>Eukaryota</taxon>
        <taxon>Metazoa</taxon>
        <taxon>Ecdysozoa</taxon>
        <taxon>Arthropoda</taxon>
        <taxon>Hexapoda</taxon>
        <taxon>Insecta</taxon>
        <taxon>Pterygota</taxon>
        <taxon>Neoptera</taxon>
        <taxon>Endopterygota</taxon>
        <taxon>Coleoptera</taxon>
        <taxon>Polyphaga</taxon>
        <taxon>Cucujiformia</taxon>
        <taxon>Chrysomeloidea</taxon>
        <taxon>Chrysomelidae</taxon>
        <taxon>Bruchinae</taxon>
        <taxon>Bruchini</taxon>
        <taxon>Callosobruchus</taxon>
    </lineage>
</organism>
<evidence type="ECO:0008006" key="15">
    <source>
        <dbReference type="Google" id="ProtNLM"/>
    </source>
</evidence>
<comment type="subunit">
    <text evidence="11">Interacts with Orco. Complexes exist early in the endomembrane system in olfactory sensory neurons (OSNs), coupling these complexes to the conserved ciliary trafficking pathway.</text>
</comment>
<dbReference type="OrthoDB" id="6661390at2759"/>
<dbReference type="GO" id="GO:0005549">
    <property type="term" value="F:odorant binding"/>
    <property type="evidence" value="ECO:0007669"/>
    <property type="project" value="InterPro"/>
</dbReference>
<evidence type="ECO:0000256" key="7">
    <source>
        <dbReference type="ARBA" id="ARBA00023170"/>
    </source>
</evidence>
<feature type="transmembrane region" description="Helical" evidence="12">
    <location>
        <begin position="116"/>
        <end position="134"/>
    </location>
</feature>